<dbReference type="EMBL" id="QRDP01000004">
    <property type="protein sequence ID" value="RED16799.1"/>
    <property type="molecule type" value="Genomic_DNA"/>
</dbReference>
<dbReference type="PANTHER" id="PTHR30055">
    <property type="entry name" value="HTH-TYPE TRANSCRIPTIONAL REGULATOR RUTR"/>
    <property type="match status" value="1"/>
</dbReference>
<dbReference type="SUPFAM" id="SSF46689">
    <property type="entry name" value="Homeodomain-like"/>
    <property type="match status" value="1"/>
</dbReference>
<dbReference type="OrthoDB" id="9811084at2"/>
<dbReference type="GO" id="GO:0000976">
    <property type="term" value="F:transcription cis-regulatory region binding"/>
    <property type="evidence" value="ECO:0007669"/>
    <property type="project" value="TreeGrafter"/>
</dbReference>
<feature type="domain" description="HTH tetR-type" evidence="5">
    <location>
        <begin position="9"/>
        <end position="69"/>
    </location>
</feature>
<accession>A0A3D9FG82</accession>
<feature type="DNA-binding region" description="H-T-H motif" evidence="4">
    <location>
        <begin position="32"/>
        <end position="51"/>
    </location>
</feature>
<dbReference type="InterPro" id="IPR001647">
    <property type="entry name" value="HTH_TetR"/>
</dbReference>
<proteinExistence type="predicted"/>
<dbReference type="InterPro" id="IPR036271">
    <property type="entry name" value="Tet_transcr_reg_TetR-rel_C_sf"/>
</dbReference>
<reference evidence="6 7" key="1">
    <citation type="submission" date="2018-07" db="EMBL/GenBank/DDBJ databases">
        <title>Genomic Encyclopedia of Type Strains, Phase IV (KMG-IV): sequencing the most valuable type-strain genomes for metagenomic binning, comparative biology and taxonomic classification.</title>
        <authorList>
            <person name="Goeker M."/>
        </authorList>
    </citation>
    <scope>NUCLEOTIDE SEQUENCE [LARGE SCALE GENOMIC DNA]</scope>
    <source>
        <strain evidence="6 7">DSM 26725</strain>
    </source>
</reference>
<sequence length="214" mass="24195">MARPQTDHEATAEKLLEAAEQLIRERGPVSPSVTDIANACGMSQSNVYRFFPSKEALFEAFAERWFRELDDIMEEVVAGDLPPREKLYQFFARRFAIKRARYEEDRDYFMTCMMLGDEHHDVVMSHVDLADHYMATILAEAITDGEFPGMTIDSLMAPVNLMVAPFCDPKLIPQYEGSATLDNLRIVINTLFNGLNSQNAEAPEAIDTHLKLAS</sequence>
<organism evidence="6 7">
    <name type="scientific">Parasphingopyxis lamellibrachiae</name>
    <dbReference type="NCBI Taxonomy" id="680125"/>
    <lineage>
        <taxon>Bacteria</taxon>
        <taxon>Pseudomonadati</taxon>
        <taxon>Pseudomonadota</taxon>
        <taxon>Alphaproteobacteria</taxon>
        <taxon>Sphingomonadales</taxon>
        <taxon>Sphingomonadaceae</taxon>
        <taxon>Parasphingopyxis</taxon>
    </lineage>
</organism>
<evidence type="ECO:0000256" key="4">
    <source>
        <dbReference type="PROSITE-ProRule" id="PRU00335"/>
    </source>
</evidence>
<dbReference type="GO" id="GO:0003700">
    <property type="term" value="F:DNA-binding transcription factor activity"/>
    <property type="evidence" value="ECO:0007669"/>
    <property type="project" value="TreeGrafter"/>
</dbReference>
<dbReference type="InterPro" id="IPR050109">
    <property type="entry name" value="HTH-type_TetR-like_transc_reg"/>
</dbReference>
<evidence type="ECO:0000256" key="1">
    <source>
        <dbReference type="ARBA" id="ARBA00023015"/>
    </source>
</evidence>
<dbReference type="SUPFAM" id="SSF48498">
    <property type="entry name" value="Tetracyclin repressor-like, C-terminal domain"/>
    <property type="match status" value="1"/>
</dbReference>
<keyword evidence="3" id="KW-0804">Transcription</keyword>
<dbReference type="PANTHER" id="PTHR30055:SF151">
    <property type="entry name" value="TRANSCRIPTIONAL REGULATORY PROTEIN"/>
    <property type="match status" value="1"/>
</dbReference>
<dbReference type="Pfam" id="PF17935">
    <property type="entry name" value="TetR_C_27"/>
    <property type="match status" value="1"/>
</dbReference>
<dbReference type="AlphaFoldDB" id="A0A3D9FG82"/>
<dbReference type="Pfam" id="PF00440">
    <property type="entry name" value="TetR_N"/>
    <property type="match status" value="1"/>
</dbReference>
<dbReference type="InterPro" id="IPR041478">
    <property type="entry name" value="TetR_C_27"/>
</dbReference>
<dbReference type="PRINTS" id="PR00455">
    <property type="entry name" value="HTHTETR"/>
</dbReference>
<evidence type="ECO:0000256" key="2">
    <source>
        <dbReference type="ARBA" id="ARBA00023125"/>
    </source>
</evidence>
<evidence type="ECO:0000313" key="6">
    <source>
        <dbReference type="EMBL" id="RED16799.1"/>
    </source>
</evidence>
<protein>
    <submittedName>
        <fullName evidence="6">TetR family transcriptional regulator</fullName>
    </submittedName>
</protein>
<evidence type="ECO:0000259" key="5">
    <source>
        <dbReference type="PROSITE" id="PS50977"/>
    </source>
</evidence>
<keyword evidence="1" id="KW-0805">Transcription regulation</keyword>
<dbReference type="PROSITE" id="PS50977">
    <property type="entry name" value="HTH_TETR_2"/>
    <property type="match status" value="1"/>
</dbReference>
<dbReference type="Gene3D" id="1.10.357.10">
    <property type="entry name" value="Tetracycline Repressor, domain 2"/>
    <property type="match status" value="1"/>
</dbReference>
<evidence type="ECO:0000256" key="3">
    <source>
        <dbReference type="ARBA" id="ARBA00023163"/>
    </source>
</evidence>
<gene>
    <name evidence="6" type="ORF">DFR46_1830</name>
</gene>
<dbReference type="RefSeq" id="WP_116236169.1">
    <property type="nucleotide sequence ID" value="NZ_QRDP01000004.1"/>
</dbReference>
<dbReference type="InterPro" id="IPR009057">
    <property type="entry name" value="Homeodomain-like_sf"/>
</dbReference>
<name>A0A3D9FG82_9SPHN</name>
<comment type="caution">
    <text evidence="6">The sequence shown here is derived from an EMBL/GenBank/DDBJ whole genome shotgun (WGS) entry which is preliminary data.</text>
</comment>
<dbReference type="Proteomes" id="UP000256310">
    <property type="component" value="Unassembled WGS sequence"/>
</dbReference>
<keyword evidence="2 4" id="KW-0238">DNA-binding</keyword>
<evidence type="ECO:0000313" key="7">
    <source>
        <dbReference type="Proteomes" id="UP000256310"/>
    </source>
</evidence>
<keyword evidence="7" id="KW-1185">Reference proteome</keyword>